<name>A0ABU1HTH7_9MICO</name>
<proteinExistence type="predicted"/>
<dbReference type="RefSeq" id="WP_309692315.1">
    <property type="nucleotide sequence ID" value="NZ_JAVIZQ010000001.1"/>
</dbReference>
<dbReference type="InterPro" id="IPR052345">
    <property type="entry name" value="Rad_response_metalloprotease"/>
</dbReference>
<keyword evidence="3" id="KW-1185">Reference proteome</keyword>
<gene>
    <name evidence="2" type="ORF">QE375_002903</name>
</gene>
<evidence type="ECO:0000313" key="2">
    <source>
        <dbReference type="EMBL" id="MDR6143349.1"/>
    </source>
</evidence>
<dbReference type="PANTHER" id="PTHR43236:SF1">
    <property type="entry name" value="BLL7220 PROTEIN"/>
    <property type="match status" value="1"/>
</dbReference>
<dbReference type="Proteomes" id="UP001249291">
    <property type="component" value="Unassembled WGS sequence"/>
</dbReference>
<dbReference type="EMBL" id="JAVIZQ010000001">
    <property type="protein sequence ID" value="MDR6143349.1"/>
    <property type="molecule type" value="Genomic_DNA"/>
</dbReference>
<dbReference type="InterPro" id="IPR010359">
    <property type="entry name" value="IrrE_HExxH"/>
</dbReference>
<protein>
    <submittedName>
        <fullName evidence="2">Zn-dependent peptidase ImmA (M78 family)</fullName>
    </submittedName>
</protein>
<feature type="domain" description="IrrE N-terminal-like" evidence="1">
    <location>
        <begin position="159"/>
        <end position="251"/>
    </location>
</feature>
<dbReference type="Pfam" id="PF06114">
    <property type="entry name" value="Peptidase_M78"/>
    <property type="match status" value="1"/>
</dbReference>
<dbReference type="PANTHER" id="PTHR43236">
    <property type="entry name" value="ANTITOXIN HIGA1"/>
    <property type="match status" value="1"/>
</dbReference>
<evidence type="ECO:0000313" key="3">
    <source>
        <dbReference type="Proteomes" id="UP001249291"/>
    </source>
</evidence>
<sequence length="374" mass="40687">MAEDEVVARVNEVIERSSLSKKDFAQAIGIDGPKLAKSLVGKRRFTSLELALVAELGATTVDWLLTGDSTRELVIAHRAAEHAIEASDLVGREAIEMLVEKLEGLQFLGRALPFPPLPAKPTVGGYVKQSQKLAHEYLTMLGSQVGGLSNVELIGLIEERFGIDVVVTGLPDACDGLSFSDGGVRAVVLATSDAPFRQRFTLAHELAHLAFGDSQDEVIEERLWTHKTQVESRANTFAASFLAPRDEIVGRLAGRSAVDAFDDLVLHFQMSPSAMSWRLLNEQLISQEDQRRLETQTARATAMRAGEAAEHTTRARLAGVSRPAQRLVDAYLDAYRDGVATLRPAADLLGQPAEQLELYFVDSASADDSTLHFA</sequence>
<accession>A0ABU1HTH7</accession>
<evidence type="ECO:0000259" key="1">
    <source>
        <dbReference type="Pfam" id="PF06114"/>
    </source>
</evidence>
<dbReference type="Gene3D" id="1.10.10.2910">
    <property type="match status" value="1"/>
</dbReference>
<reference evidence="2 3" key="1">
    <citation type="submission" date="2023-08" db="EMBL/GenBank/DDBJ databases">
        <title>Functional and genomic diversity of the sorghum phyllosphere microbiome.</title>
        <authorList>
            <person name="Shade A."/>
        </authorList>
    </citation>
    <scope>NUCLEOTIDE SEQUENCE [LARGE SCALE GENOMIC DNA]</scope>
    <source>
        <strain evidence="2 3">SORGH_AS_0445</strain>
    </source>
</reference>
<organism evidence="2 3">
    <name type="scientific">Microbacterium foliorum</name>
    <dbReference type="NCBI Taxonomy" id="104336"/>
    <lineage>
        <taxon>Bacteria</taxon>
        <taxon>Bacillati</taxon>
        <taxon>Actinomycetota</taxon>
        <taxon>Actinomycetes</taxon>
        <taxon>Micrococcales</taxon>
        <taxon>Microbacteriaceae</taxon>
        <taxon>Microbacterium</taxon>
    </lineage>
</organism>
<comment type="caution">
    <text evidence="2">The sequence shown here is derived from an EMBL/GenBank/DDBJ whole genome shotgun (WGS) entry which is preliminary data.</text>
</comment>